<name>A0AAV7LPQ3_PLEWA</name>
<dbReference type="EMBL" id="JANPWB010000015">
    <property type="protein sequence ID" value="KAJ1093008.1"/>
    <property type="molecule type" value="Genomic_DNA"/>
</dbReference>
<evidence type="ECO:0000313" key="2">
    <source>
        <dbReference type="Proteomes" id="UP001066276"/>
    </source>
</evidence>
<sequence length="138" mass="15425">MKEGERDCRSQQPRTRWLGGPVVCWKSRTAQEDRVTGETLQRARARTESRTELALIQTGGTATTHAAEWNTHKVVVCGHCLTATVALRNALVRDLAAIETDLHNMECAAAGGSSDPDVLSEQCARHREIDKRLRIYHY</sequence>
<protein>
    <submittedName>
        <fullName evidence="1">Uncharacterized protein</fullName>
    </submittedName>
</protein>
<organism evidence="1 2">
    <name type="scientific">Pleurodeles waltl</name>
    <name type="common">Iberian ribbed newt</name>
    <dbReference type="NCBI Taxonomy" id="8319"/>
    <lineage>
        <taxon>Eukaryota</taxon>
        <taxon>Metazoa</taxon>
        <taxon>Chordata</taxon>
        <taxon>Craniata</taxon>
        <taxon>Vertebrata</taxon>
        <taxon>Euteleostomi</taxon>
        <taxon>Amphibia</taxon>
        <taxon>Batrachia</taxon>
        <taxon>Caudata</taxon>
        <taxon>Salamandroidea</taxon>
        <taxon>Salamandridae</taxon>
        <taxon>Pleurodelinae</taxon>
        <taxon>Pleurodeles</taxon>
    </lineage>
</organism>
<reference evidence="1" key="1">
    <citation type="journal article" date="2022" name="bioRxiv">
        <title>Sequencing and chromosome-scale assembly of the giantPleurodeles waltlgenome.</title>
        <authorList>
            <person name="Brown T."/>
            <person name="Elewa A."/>
            <person name="Iarovenko S."/>
            <person name="Subramanian E."/>
            <person name="Araus A.J."/>
            <person name="Petzold A."/>
            <person name="Susuki M."/>
            <person name="Suzuki K.-i.T."/>
            <person name="Hayashi T."/>
            <person name="Toyoda A."/>
            <person name="Oliveira C."/>
            <person name="Osipova E."/>
            <person name="Leigh N.D."/>
            <person name="Simon A."/>
            <person name="Yun M.H."/>
        </authorList>
    </citation>
    <scope>NUCLEOTIDE SEQUENCE</scope>
    <source>
        <strain evidence="1">20211129_DDA</strain>
        <tissue evidence="1">Liver</tissue>
    </source>
</reference>
<gene>
    <name evidence="1" type="ORF">NDU88_006118</name>
</gene>
<comment type="caution">
    <text evidence="1">The sequence shown here is derived from an EMBL/GenBank/DDBJ whole genome shotgun (WGS) entry which is preliminary data.</text>
</comment>
<dbReference type="AlphaFoldDB" id="A0AAV7LPQ3"/>
<keyword evidence="2" id="KW-1185">Reference proteome</keyword>
<dbReference type="Proteomes" id="UP001066276">
    <property type="component" value="Chromosome 11"/>
</dbReference>
<proteinExistence type="predicted"/>
<accession>A0AAV7LPQ3</accession>
<evidence type="ECO:0000313" key="1">
    <source>
        <dbReference type="EMBL" id="KAJ1093008.1"/>
    </source>
</evidence>